<name>A0A2G9V1U5_TELCI</name>
<organism evidence="1 2">
    <name type="scientific">Teladorsagia circumcincta</name>
    <name type="common">Brown stomach worm</name>
    <name type="synonym">Ostertagia circumcincta</name>
    <dbReference type="NCBI Taxonomy" id="45464"/>
    <lineage>
        <taxon>Eukaryota</taxon>
        <taxon>Metazoa</taxon>
        <taxon>Ecdysozoa</taxon>
        <taxon>Nematoda</taxon>
        <taxon>Chromadorea</taxon>
        <taxon>Rhabditida</taxon>
        <taxon>Rhabditina</taxon>
        <taxon>Rhabditomorpha</taxon>
        <taxon>Strongyloidea</taxon>
        <taxon>Trichostrongylidae</taxon>
        <taxon>Teladorsagia</taxon>
    </lineage>
</organism>
<evidence type="ECO:0000313" key="1">
    <source>
        <dbReference type="EMBL" id="PIO76453.1"/>
    </source>
</evidence>
<dbReference type="OrthoDB" id="3214149at2759"/>
<accession>A0A2G9V1U5</accession>
<evidence type="ECO:0000313" key="2">
    <source>
        <dbReference type="Proteomes" id="UP000230423"/>
    </source>
</evidence>
<protein>
    <submittedName>
        <fullName evidence="1">Uncharacterized protein</fullName>
    </submittedName>
</protein>
<proteinExistence type="predicted"/>
<reference evidence="1 2" key="1">
    <citation type="submission" date="2015-09" db="EMBL/GenBank/DDBJ databases">
        <title>Draft genome of the parasitic nematode Teladorsagia circumcincta isolate WARC Sus (inbred).</title>
        <authorList>
            <person name="Mitreva M."/>
        </authorList>
    </citation>
    <scope>NUCLEOTIDE SEQUENCE [LARGE SCALE GENOMIC DNA]</scope>
    <source>
        <strain evidence="1 2">S</strain>
    </source>
</reference>
<dbReference type="Proteomes" id="UP000230423">
    <property type="component" value="Unassembled WGS sequence"/>
</dbReference>
<sequence length="302" mass="33315">MLDGDQLADELSSVFLSDAALGSEADASAQTNTDGFLDAEVENPHPFVGIPLGSRSMASDCSSSLSSQAHYVHGSYTSIESQVLSDANNLEPDALNPDFGHYAETEVQGEFVPRVSPPLVPHFEQSFMPMEHLSDARNSPVSELVLSTAPRSECEFTHRHMQLEQQIEEEGIMINAKLPPAERLLYRPGMDILNAGVLVQAHGHCEPVWYTEGDQYNIYNEAEVIEAPNEEDPQNTEDLLASELVTTPPLSEDFDAVSDLSDFNLDRNSFIRDYLDEDALSASMRNLNVVCPEHDPCPFSEK</sequence>
<gene>
    <name evidence="1" type="ORF">TELCIR_01459</name>
</gene>
<keyword evidence="2" id="KW-1185">Reference proteome</keyword>
<dbReference type="EMBL" id="KZ345050">
    <property type="protein sequence ID" value="PIO76453.1"/>
    <property type="molecule type" value="Genomic_DNA"/>
</dbReference>
<dbReference type="AlphaFoldDB" id="A0A2G9V1U5"/>